<evidence type="ECO:0000313" key="1">
    <source>
        <dbReference type="EMBL" id="OGC40451.1"/>
    </source>
</evidence>
<reference evidence="1 2" key="1">
    <citation type="journal article" date="2016" name="Nat. Commun.">
        <title>Thousands of microbial genomes shed light on interconnected biogeochemical processes in an aquifer system.</title>
        <authorList>
            <person name="Anantharaman K."/>
            <person name="Brown C.T."/>
            <person name="Hug L.A."/>
            <person name="Sharon I."/>
            <person name="Castelle C.J."/>
            <person name="Probst A.J."/>
            <person name="Thomas B.C."/>
            <person name="Singh A."/>
            <person name="Wilkins M.J."/>
            <person name="Karaoz U."/>
            <person name="Brodie E.L."/>
            <person name="Williams K.H."/>
            <person name="Hubbard S.S."/>
            <person name="Banfield J.F."/>
        </authorList>
    </citation>
    <scope>NUCLEOTIDE SEQUENCE [LARGE SCALE GENOMIC DNA]</scope>
</reference>
<dbReference type="Proteomes" id="UP000179242">
    <property type="component" value="Unassembled WGS sequence"/>
</dbReference>
<proteinExistence type="predicted"/>
<dbReference type="EMBL" id="MEUJ01000004">
    <property type="protein sequence ID" value="OGC40451.1"/>
    <property type="molecule type" value="Genomic_DNA"/>
</dbReference>
<accession>A0A1F4U6B9</accession>
<evidence type="ECO:0000313" key="2">
    <source>
        <dbReference type="Proteomes" id="UP000179242"/>
    </source>
</evidence>
<gene>
    <name evidence="1" type="ORF">A2438_04240</name>
</gene>
<sequence>MSFQHKEAAAGRWQKMPLSEQMANIGSEVERAINWKNKNNKEYSRTAFERALELLDLTLACYKEYSKLKELARLREVLADYFAFDNTYNSTDESLKKYFLAFNYAARLGH</sequence>
<name>A0A1F4U6B9_UNCSA</name>
<comment type="caution">
    <text evidence="1">The sequence shown here is derived from an EMBL/GenBank/DDBJ whole genome shotgun (WGS) entry which is preliminary data.</text>
</comment>
<organism evidence="1 2">
    <name type="scientific">candidate division WOR-1 bacterium RIFOXYC2_FULL_46_14</name>
    <dbReference type="NCBI Taxonomy" id="1802587"/>
    <lineage>
        <taxon>Bacteria</taxon>
        <taxon>Bacillati</taxon>
        <taxon>Saganbacteria</taxon>
    </lineage>
</organism>
<dbReference type="AlphaFoldDB" id="A0A1F4U6B9"/>
<protein>
    <submittedName>
        <fullName evidence="1">Uncharacterized protein</fullName>
    </submittedName>
</protein>